<protein>
    <submittedName>
        <fullName evidence="2">Uncharacterized protein LOC107006346</fullName>
    </submittedName>
</protein>
<sequence length="147" mass="16920">MVEESHDGTIQVLKDRKEWNVEDKLAIQNNAKAKKILICGIGPDEYNRISSCQDAKAIWKTLQTAHEGTTQVRKSKIVYLNRQYELFRMAEGETIQEIHNRFTAIINEIYSLGEIIFNGKTVRKLLSVLPETWKSKVEAITEARDLD</sequence>
<accession>A0ABM1FQW2</accession>
<dbReference type="PANTHER" id="PTHR34676:SF8">
    <property type="entry name" value="TRANSMEMBRANE PROTEIN"/>
    <property type="match status" value="1"/>
</dbReference>
<name>A0ABM1FQW2_SOLPN</name>
<dbReference type="RefSeq" id="XP_015060404.1">
    <property type="nucleotide sequence ID" value="XM_015204918.1"/>
</dbReference>
<reference evidence="2" key="2">
    <citation type="submission" date="2025-08" db="UniProtKB">
        <authorList>
            <consortium name="RefSeq"/>
        </authorList>
    </citation>
    <scope>IDENTIFICATION</scope>
</reference>
<gene>
    <name evidence="2" type="primary">LOC107006346</name>
</gene>
<proteinExistence type="predicted"/>
<organism evidence="1 2">
    <name type="scientific">Solanum pennellii</name>
    <name type="common">Tomato</name>
    <name type="synonym">Lycopersicon pennellii</name>
    <dbReference type="NCBI Taxonomy" id="28526"/>
    <lineage>
        <taxon>Eukaryota</taxon>
        <taxon>Viridiplantae</taxon>
        <taxon>Streptophyta</taxon>
        <taxon>Embryophyta</taxon>
        <taxon>Tracheophyta</taxon>
        <taxon>Spermatophyta</taxon>
        <taxon>Magnoliopsida</taxon>
        <taxon>eudicotyledons</taxon>
        <taxon>Gunneridae</taxon>
        <taxon>Pentapetalae</taxon>
        <taxon>asterids</taxon>
        <taxon>lamiids</taxon>
        <taxon>Solanales</taxon>
        <taxon>Solanaceae</taxon>
        <taxon>Solanoideae</taxon>
        <taxon>Solaneae</taxon>
        <taxon>Solanum</taxon>
        <taxon>Solanum subgen. Lycopersicon</taxon>
    </lineage>
</organism>
<keyword evidence="1" id="KW-1185">Reference proteome</keyword>
<dbReference type="Pfam" id="PF14223">
    <property type="entry name" value="Retrotran_gag_2"/>
    <property type="match status" value="1"/>
</dbReference>
<evidence type="ECO:0000313" key="2">
    <source>
        <dbReference type="RefSeq" id="XP_015060404.1"/>
    </source>
</evidence>
<evidence type="ECO:0000313" key="1">
    <source>
        <dbReference type="Proteomes" id="UP000694930"/>
    </source>
</evidence>
<dbReference type="Proteomes" id="UP000694930">
    <property type="component" value="Chromosome 12"/>
</dbReference>
<dbReference type="PANTHER" id="PTHR34676">
    <property type="entry name" value="DUF4219 DOMAIN-CONTAINING PROTEIN-RELATED"/>
    <property type="match status" value="1"/>
</dbReference>
<dbReference type="GeneID" id="107006346"/>
<reference evidence="1" key="1">
    <citation type="journal article" date="2014" name="Nat. Genet.">
        <title>The genome of the stress-tolerant wild tomato species Solanum pennellii.</title>
        <authorList>
            <person name="Bolger A."/>
            <person name="Scossa F."/>
            <person name="Bolger M.E."/>
            <person name="Lanz C."/>
            <person name="Maumus F."/>
            <person name="Tohge T."/>
            <person name="Quesneville H."/>
            <person name="Alseekh S."/>
            <person name="Sorensen I."/>
            <person name="Lichtenstein G."/>
            <person name="Fich E.A."/>
            <person name="Conte M."/>
            <person name="Keller H."/>
            <person name="Schneeberger K."/>
            <person name="Schwacke R."/>
            <person name="Ofner I."/>
            <person name="Vrebalov J."/>
            <person name="Xu Y."/>
            <person name="Osorio S."/>
            <person name="Aflitos S.A."/>
            <person name="Schijlen E."/>
            <person name="Jimenez-Gomez J.M."/>
            <person name="Ryngajllo M."/>
            <person name="Kimura S."/>
            <person name="Kumar R."/>
            <person name="Koenig D."/>
            <person name="Headland L.R."/>
            <person name="Maloof J.N."/>
            <person name="Sinha N."/>
            <person name="van Ham R.C."/>
            <person name="Lankhorst R.K."/>
            <person name="Mao L."/>
            <person name="Vogel A."/>
            <person name="Arsova B."/>
            <person name="Panstruga R."/>
            <person name="Fei Z."/>
            <person name="Rose J.K."/>
            <person name="Zamir D."/>
            <person name="Carrari F."/>
            <person name="Giovannoni J.J."/>
            <person name="Weigel D."/>
            <person name="Usadel B."/>
            <person name="Fernie A.R."/>
        </authorList>
    </citation>
    <scope>NUCLEOTIDE SEQUENCE [LARGE SCALE GENOMIC DNA]</scope>
    <source>
        <strain evidence="1">cv. LA0716</strain>
    </source>
</reference>